<dbReference type="InterPro" id="IPR023772">
    <property type="entry name" value="DNA-bd_HTH_TetR-type_CS"/>
</dbReference>
<dbReference type="InterPro" id="IPR009057">
    <property type="entry name" value="Homeodomain-like_sf"/>
</dbReference>
<gene>
    <name evidence="7" type="ORF">GCM10009754_55650</name>
</gene>
<dbReference type="Pfam" id="PF13977">
    <property type="entry name" value="TetR_C_6"/>
    <property type="match status" value="1"/>
</dbReference>
<dbReference type="Proteomes" id="UP001501116">
    <property type="component" value="Unassembled WGS sequence"/>
</dbReference>
<dbReference type="Pfam" id="PF00440">
    <property type="entry name" value="TetR_N"/>
    <property type="match status" value="1"/>
</dbReference>
<dbReference type="PANTHER" id="PTHR30055:SF234">
    <property type="entry name" value="HTH-TYPE TRANSCRIPTIONAL REGULATOR BETI"/>
    <property type="match status" value="1"/>
</dbReference>
<evidence type="ECO:0000256" key="4">
    <source>
        <dbReference type="ARBA" id="ARBA00023163"/>
    </source>
</evidence>
<evidence type="ECO:0000313" key="7">
    <source>
        <dbReference type="EMBL" id="GAA1973605.1"/>
    </source>
</evidence>
<comment type="caution">
    <text evidence="7">The sequence shown here is derived from an EMBL/GenBank/DDBJ whole genome shotgun (WGS) entry which is preliminary data.</text>
</comment>
<evidence type="ECO:0000256" key="2">
    <source>
        <dbReference type="ARBA" id="ARBA00023015"/>
    </source>
</evidence>
<accession>A0ABN2RRE6</accession>
<dbReference type="EMBL" id="BAAANN010000024">
    <property type="protein sequence ID" value="GAA1973605.1"/>
    <property type="molecule type" value="Genomic_DNA"/>
</dbReference>
<dbReference type="Gene3D" id="1.10.357.10">
    <property type="entry name" value="Tetracycline Repressor, domain 2"/>
    <property type="match status" value="1"/>
</dbReference>
<dbReference type="RefSeq" id="WP_344425081.1">
    <property type="nucleotide sequence ID" value="NZ_BAAANN010000024.1"/>
</dbReference>
<dbReference type="PROSITE" id="PS50977">
    <property type="entry name" value="HTH_TETR_2"/>
    <property type="match status" value="1"/>
</dbReference>
<evidence type="ECO:0000256" key="5">
    <source>
        <dbReference type="PROSITE-ProRule" id="PRU00335"/>
    </source>
</evidence>
<dbReference type="InterPro" id="IPR039538">
    <property type="entry name" value="BetI_C"/>
</dbReference>
<keyword evidence="1" id="KW-0678">Repressor</keyword>
<keyword evidence="3 5" id="KW-0238">DNA-binding</keyword>
<keyword evidence="4" id="KW-0804">Transcription</keyword>
<keyword evidence="2" id="KW-0805">Transcription regulation</keyword>
<dbReference type="InterPro" id="IPR001647">
    <property type="entry name" value="HTH_TetR"/>
</dbReference>
<feature type="DNA-binding region" description="H-T-H motif" evidence="5">
    <location>
        <begin position="31"/>
        <end position="50"/>
    </location>
</feature>
<proteinExistence type="predicted"/>
<dbReference type="SUPFAM" id="SSF46689">
    <property type="entry name" value="Homeodomain-like"/>
    <property type="match status" value="1"/>
</dbReference>
<dbReference type="PROSITE" id="PS01081">
    <property type="entry name" value="HTH_TETR_1"/>
    <property type="match status" value="1"/>
</dbReference>
<dbReference type="SUPFAM" id="SSF48498">
    <property type="entry name" value="Tetracyclin repressor-like, C-terminal domain"/>
    <property type="match status" value="1"/>
</dbReference>
<name>A0ABN2RRE6_9PSEU</name>
<reference evidence="7 8" key="1">
    <citation type="journal article" date="2019" name="Int. J. Syst. Evol. Microbiol.">
        <title>The Global Catalogue of Microorganisms (GCM) 10K type strain sequencing project: providing services to taxonomists for standard genome sequencing and annotation.</title>
        <authorList>
            <consortium name="The Broad Institute Genomics Platform"/>
            <consortium name="The Broad Institute Genome Sequencing Center for Infectious Disease"/>
            <person name="Wu L."/>
            <person name="Ma J."/>
        </authorList>
    </citation>
    <scope>NUCLEOTIDE SEQUENCE [LARGE SCALE GENOMIC DNA]</scope>
    <source>
        <strain evidence="7 8">JCM 14545</strain>
    </source>
</reference>
<evidence type="ECO:0000313" key="8">
    <source>
        <dbReference type="Proteomes" id="UP001501116"/>
    </source>
</evidence>
<keyword evidence="8" id="KW-1185">Reference proteome</keyword>
<evidence type="ECO:0000256" key="3">
    <source>
        <dbReference type="ARBA" id="ARBA00023125"/>
    </source>
</evidence>
<dbReference type="PRINTS" id="PR00455">
    <property type="entry name" value="HTHTETR"/>
</dbReference>
<evidence type="ECO:0000256" key="1">
    <source>
        <dbReference type="ARBA" id="ARBA00022491"/>
    </source>
</evidence>
<evidence type="ECO:0000259" key="6">
    <source>
        <dbReference type="PROSITE" id="PS50977"/>
    </source>
</evidence>
<feature type="domain" description="HTH tetR-type" evidence="6">
    <location>
        <begin position="8"/>
        <end position="68"/>
    </location>
</feature>
<dbReference type="InterPro" id="IPR036271">
    <property type="entry name" value="Tet_transcr_reg_TetR-rel_C_sf"/>
</dbReference>
<sequence length="204" mass="22514">MPRRIRDPESRHRVIAAAWRLVAVQGIHATTVRGIAAEAGVTTGSVTHYFEDKAQVMAAVLRYNNKLAAERVVAAVGGRTGLDALSRGVEAMLPHDEDRLRWWTVWMAFWGERGAHRMVAEEGANAGYGALEGWLHQAFESAVAAGELPSTVDPRYEAERVLVLVGGLGLMSGGEPRLLREVRRRSRRMLAEHWASLTRSPVLD</sequence>
<dbReference type="InterPro" id="IPR050109">
    <property type="entry name" value="HTH-type_TetR-like_transc_reg"/>
</dbReference>
<dbReference type="PANTHER" id="PTHR30055">
    <property type="entry name" value="HTH-TYPE TRANSCRIPTIONAL REGULATOR RUTR"/>
    <property type="match status" value="1"/>
</dbReference>
<organism evidence="7 8">
    <name type="scientific">Amycolatopsis minnesotensis</name>
    <dbReference type="NCBI Taxonomy" id="337894"/>
    <lineage>
        <taxon>Bacteria</taxon>
        <taxon>Bacillati</taxon>
        <taxon>Actinomycetota</taxon>
        <taxon>Actinomycetes</taxon>
        <taxon>Pseudonocardiales</taxon>
        <taxon>Pseudonocardiaceae</taxon>
        <taxon>Amycolatopsis</taxon>
    </lineage>
</organism>
<protein>
    <recommendedName>
        <fullName evidence="6">HTH tetR-type domain-containing protein</fullName>
    </recommendedName>
</protein>